<dbReference type="Gramene" id="VVA41097">
    <property type="protein sequence ID" value="VVA41097"/>
    <property type="gene ID" value="Prudul26B022491"/>
</dbReference>
<dbReference type="EMBL" id="CABIKO010001175">
    <property type="protein sequence ID" value="VVA41097.1"/>
    <property type="molecule type" value="Genomic_DNA"/>
</dbReference>
<feature type="compositionally biased region" description="Basic and acidic residues" evidence="1">
    <location>
        <begin position="37"/>
        <end position="74"/>
    </location>
</feature>
<feature type="non-terminal residue" evidence="2">
    <location>
        <position position="1"/>
    </location>
</feature>
<proteinExistence type="predicted"/>
<dbReference type="AlphaFoldDB" id="A0A5E4GMH4"/>
<evidence type="ECO:0000313" key="2">
    <source>
        <dbReference type="EMBL" id="VVA41097.1"/>
    </source>
</evidence>
<dbReference type="InParanoid" id="A0A5E4GMH4"/>
<organism evidence="2 3">
    <name type="scientific">Prunus dulcis</name>
    <name type="common">Almond</name>
    <name type="synonym">Amygdalus dulcis</name>
    <dbReference type="NCBI Taxonomy" id="3755"/>
    <lineage>
        <taxon>Eukaryota</taxon>
        <taxon>Viridiplantae</taxon>
        <taxon>Streptophyta</taxon>
        <taxon>Embryophyta</taxon>
        <taxon>Tracheophyta</taxon>
        <taxon>Spermatophyta</taxon>
        <taxon>Magnoliopsida</taxon>
        <taxon>eudicotyledons</taxon>
        <taxon>Gunneridae</taxon>
        <taxon>Pentapetalae</taxon>
        <taxon>rosids</taxon>
        <taxon>fabids</taxon>
        <taxon>Rosales</taxon>
        <taxon>Rosaceae</taxon>
        <taxon>Amygdaloideae</taxon>
        <taxon>Amygdaleae</taxon>
        <taxon>Prunus</taxon>
    </lineage>
</organism>
<sequence length="134" mass="14743">RRLESWAPQHKKKDGPSKPRTKPPWQAEGPSVVKVTAADRRGEKRVAEAEAIREAKGDCGEVHSRRKPWPKDEPELPLDPLSLSEWITEKMVESYKGKDANADSSSETDSSSEEDEAVPTPSAANADVTNLPEA</sequence>
<dbReference type="Proteomes" id="UP000327085">
    <property type="component" value="Chromosome 2"/>
</dbReference>
<evidence type="ECO:0000256" key="1">
    <source>
        <dbReference type="SAM" id="MobiDB-lite"/>
    </source>
</evidence>
<reference evidence="3" key="1">
    <citation type="journal article" date="2020" name="Plant J.">
        <title>Transposons played a major role in the diversification between the closely related almond and peach genomes: results from the almond genome sequence.</title>
        <authorList>
            <person name="Alioto T."/>
            <person name="Alexiou K.G."/>
            <person name="Bardil A."/>
            <person name="Barteri F."/>
            <person name="Castanera R."/>
            <person name="Cruz F."/>
            <person name="Dhingra A."/>
            <person name="Duval H."/>
            <person name="Fernandez I Marti A."/>
            <person name="Frias L."/>
            <person name="Galan B."/>
            <person name="Garcia J.L."/>
            <person name="Howad W."/>
            <person name="Gomez-Garrido J."/>
            <person name="Gut M."/>
            <person name="Julca I."/>
            <person name="Morata J."/>
            <person name="Puigdomenech P."/>
            <person name="Ribeca P."/>
            <person name="Rubio Cabetas M.J."/>
            <person name="Vlasova A."/>
            <person name="Wirthensohn M."/>
            <person name="Garcia-Mas J."/>
            <person name="Gabaldon T."/>
            <person name="Casacuberta J.M."/>
            <person name="Arus P."/>
        </authorList>
    </citation>
    <scope>NUCLEOTIDE SEQUENCE [LARGE SCALE GENOMIC DNA]</scope>
    <source>
        <strain evidence="3">cv. Texas</strain>
    </source>
</reference>
<accession>A0A5E4GMH4</accession>
<feature type="region of interest" description="Disordered" evidence="1">
    <location>
        <begin position="1"/>
        <end position="81"/>
    </location>
</feature>
<gene>
    <name evidence="2" type="ORF">ALMOND_2B022491</name>
</gene>
<name>A0A5E4GMH4_PRUDU</name>
<evidence type="ECO:0000313" key="3">
    <source>
        <dbReference type="Proteomes" id="UP000327085"/>
    </source>
</evidence>
<feature type="region of interest" description="Disordered" evidence="1">
    <location>
        <begin position="94"/>
        <end position="134"/>
    </location>
</feature>
<protein>
    <submittedName>
        <fullName evidence="2">Uncharacterized protein</fullName>
    </submittedName>
</protein>